<protein>
    <submittedName>
        <fullName evidence="1">Uncharacterized protein</fullName>
    </submittedName>
</protein>
<dbReference type="AlphaFoldDB" id="A0A853PSL7"/>
<proteinExistence type="predicted"/>
<gene>
    <name evidence="1" type="ORF">AC094_34550</name>
</gene>
<accession>A0A853PSL7</accession>
<dbReference type="EMBL" id="LIDT01000035">
    <property type="protein sequence ID" value="OCR29026.1"/>
    <property type="molecule type" value="Genomic_DNA"/>
</dbReference>
<reference evidence="1 2" key="1">
    <citation type="journal article" date="2016" name="PLoS ONE">
        <title>Genomic Diversity of Enterotoxigenic Strains of Bacteroides fragilis.</title>
        <authorList>
            <person name="Pierce J.V."/>
            <person name="Bernstein H.D."/>
        </authorList>
    </citation>
    <scope>NUCLEOTIDE SEQUENCE [LARGE SCALE GENOMIC DNA]</scope>
    <source>
        <strain evidence="1 2">20793-3</strain>
    </source>
</reference>
<comment type="caution">
    <text evidence="1">The sequence shown here is derived from an EMBL/GenBank/DDBJ whole genome shotgun (WGS) entry which is preliminary data.</text>
</comment>
<dbReference type="RefSeq" id="WP_066403382.1">
    <property type="nucleotide sequence ID" value="NZ_LIDT01000035.1"/>
</dbReference>
<organism evidence="1 2">
    <name type="scientific">Bacteroides fragilis</name>
    <dbReference type="NCBI Taxonomy" id="817"/>
    <lineage>
        <taxon>Bacteria</taxon>
        <taxon>Pseudomonadati</taxon>
        <taxon>Bacteroidota</taxon>
        <taxon>Bacteroidia</taxon>
        <taxon>Bacteroidales</taxon>
        <taxon>Bacteroidaceae</taxon>
        <taxon>Bacteroides</taxon>
    </lineage>
</organism>
<sequence length="259" mass="29698">MESYRILYSLRVQHDYFEGKPCTAIGCRLTPQGIELARQRNLLFRQTAADEWAVLYDCNGAKFNRDDEILSLELYLADPDFTLYTEWKDFCPSDSYELELPGTETETNAANIILPSDKRRKIGSGFCSVSLHLANGMQPASAGNESGQSVLHFRSRRVKWEYIFFQRDGNSIPETELKLEDANKQIVFPDLQPTTAYGRKSMVTTTKETIPMRAAYGSRLRLVRQEESKPKRILLANIEPPIPGRFVTEEGFIRQVCYY</sequence>
<name>A0A853PSL7_BACFG</name>
<evidence type="ECO:0000313" key="1">
    <source>
        <dbReference type="EMBL" id="OCR29026.1"/>
    </source>
</evidence>
<dbReference type="Proteomes" id="UP000093197">
    <property type="component" value="Unassembled WGS sequence"/>
</dbReference>
<evidence type="ECO:0000313" key="2">
    <source>
        <dbReference type="Proteomes" id="UP000093197"/>
    </source>
</evidence>